<dbReference type="Proteomes" id="UP001595989">
    <property type="component" value="Unassembled WGS sequence"/>
</dbReference>
<sequence>MRWLFLTLLVLPALEIGVFIWAGSIIGAWWVVGIILLTGIAGVTIARKQGMETWRRAQQSMNYGQVPANEILDGICIFVGAVFLFSPGFITDTAGFILVLPFTRGPFKVWLQRFIRNRINKGNIIFFNKWQ</sequence>
<dbReference type="NCBIfam" id="NF008528">
    <property type="entry name" value="PRK11463.1-2"/>
    <property type="match status" value="1"/>
</dbReference>
<keyword evidence="1" id="KW-0472">Membrane</keyword>
<comment type="caution">
    <text evidence="2">The sequence shown here is derived from an EMBL/GenBank/DDBJ whole genome shotgun (WGS) entry which is preliminary data.</text>
</comment>
<dbReference type="EMBL" id="JBHSFU010000001">
    <property type="protein sequence ID" value="MFC4556663.1"/>
    <property type="molecule type" value="Genomic_DNA"/>
</dbReference>
<evidence type="ECO:0000313" key="2">
    <source>
        <dbReference type="EMBL" id="MFC4556663.1"/>
    </source>
</evidence>
<organism evidence="2 3">
    <name type="scientific">Virgibacillus kekensis</name>
    <dbReference type="NCBI Taxonomy" id="202261"/>
    <lineage>
        <taxon>Bacteria</taxon>
        <taxon>Bacillati</taxon>
        <taxon>Bacillota</taxon>
        <taxon>Bacilli</taxon>
        <taxon>Bacillales</taxon>
        <taxon>Bacillaceae</taxon>
        <taxon>Virgibacillus</taxon>
    </lineage>
</organism>
<dbReference type="RefSeq" id="WP_390292590.1">
    <property type="nucleotide sequence ID" value="NZ_JBHSFU010000001.1"/>
</dbReference>
<keyword evidence="3" id="KW-1185">Reference proteome</keyword>
<protein>
    <submittedName>
        <fullName evidence="2">FxsA family protein</fullName>
    </submittedName>
</protein>
<proteinExistence type="predicted"/>
<reference evidence="3" key="1">
    <citation type="journal article" date="2019" name="Int. J. Syst. Evol. Microbiol.">
        <title>The Global Catalogue of Microorganisms (GCM) 10K type strain sequencing project: providing services to taxonomists for standard genome sequencing and annotation.</title>
        <authorList>
            <consortium name="The Broad Institute Genomics Platform"/>
            <consortium name="The Broad Institute Genome Sequencing Center for Infectious Disease"/>
            <person name="Wu L."/>
            <person name="Ma J."/>
        </authorList>
    </citation>
    <scope>NUCLEOTIDE SEQUENCE [LARGE SCALE GENOMIC DNA]</scope>
    <source>
        <strain evidence="3">CGMCC 4.7426</strain>
    </source>
</reference>
<keyword evidence="1" id="KW-0812">Transmembrane</keyword>
<name>A0ABV9DFR0_9BACI</name>
<feature type="transmembrane region" description="Helical" evidence="1">
    <location>
        <begin position="25"/>
        <end position="46"/>
    </location>
</feature>
<evidence type="ECO:0000256" key="1">
    <source>
        <dbReference type="SAM" id="Phobius"/>
    </source>
</evidence>
<evidence type="ECO:0000313" key="3">
    <source>
        <dbReference type="Proteomes" id="UP001595989"/>
    </source>
</evidence>
<feature type="transmembrane region" description="Helical" evidence="1">
    <location>
        <begin position="67"/>
        <end position="87"/>
    </location>
</feature>
<accession>A0ABV9DFR0</accession>
<dbReference type="PANTHER" id="PTHR35335:SF1">
    <property type="entry name" value="UPF0716 PROTEIN FXSA"/>
    <property type="match status" value="1"/>
</dbReference>
<dbReference type="PANTHER" id="PTHR35335">
    <property type="entry name" value="UPF0716 PROTEIN FXSA"/>
    <property type="match status" value="1"/>
</dbReference>
<feature type="transmembrane region" description="Helical" evidence="1">
    <location>
        <begin position="93"/>
        <end position="111"/>
    </location>
</feature>
<dbReference type="InterPro" id="IPR007313">
    <property type="entry name" value="FxsA"/>
</dbReference>
<keyword evidence="1" id="KW-1133">Transmembrane helix</keyword>
<dbReference type="Pfam" id="PF04186">
    <property type="entry name" value="FxsA"/>
    <property type="match status" value="1"/>
</dbReference>
<gene>
    <name evidence="2" type="ORF">ACFO3D_00395</name>
</gene>